<dbReference type="GO" id="GO:0006310">
    <property type="term" value="P:DNA recombination"/>
    <property type="evidence" value="ECO:0007669"/>
    <property type="project" value="UniProtKB-KW"/>
</dbReference>
<comment type="similarity">
    <text evidence="3">Belongs to the prokaryotic Ku family.</text>
</comment>
<dbReference type="AlphaFoldDB" id="A0AAX3ZSE4"/>
<reference evidence="6" key="1">
    <citation type="submission" date="2023-03" db="EMBL/GenBank/DDBJ databases">
        <title>Borrelidin-producing and root-colonizing Streptomyces rochei is a potent biopesticide for soil-borne oomycete-caused plant diseases.</title>
        <authorList>
            <person name="Zhou D."/>
            <person name="Wang X."/>
            <person name="Navarro-Munoz J.C."/>
            <person name="Li W."/>
            <person name="Li J."/>
            <person name="Jiu M."/>
            <person name="Deng S."/>
            <person name="Ye Y."/>
            <person name="Daly P."/>
            <person name="Wei L."/>
        </authorList>
    </citation>
    <scope>NUCLEOTIDE SEQUENCE</scope>
    <source>
        <strain evidence="6">JK1</strain>
    </source>
</reference>
<dbReference type="Gene3D" id="2.40.290.10">
    <property type="match status" value="1"/>
</dbReference>
<evidence type="ECO:0000259" key="5">
    <source>
        <dbReference type="SMART" id="SM00559"/>
    </source>
</evidence>
<dbReference type="Proteomes" id="UP001231701">
    <property type="component" value="Chromosome"/>
</dbReference>
<evidence type="ECO:0000313" key="6">
    <source>
        <dbReference type="EMBL" id="WMC90117.1"/>
    </source>
</evidence>
<organism evidence="6 7">
    <name type="scientific">Streptomyces rochei</name>
    <name type="common">Streptomyces parvullus</name>
    <dbReference type="NCBI Taxonomy" id="1928"/>
    <lineage>
        <taxon>Bacteria</taxon>
        <taxon>Bacillati</taxon>
        <taxon>Actinomycetota</taxon>
        <taxon>Actinomycetes</taxon>
        <taxon>Kitasatosporales</taxon>
        <taxon>Streptomycetaceae</taxon>
        <taxon>Streptomyces</taxon>
        <taxon>Streptomyces rochei group</taxon>
    </lineage>
</organism>
<feature type="compositionally biased region" description="Basic residues" evidence="4">
    <location>
        <begin position="341"/>
        <end position="355"/>
    </location>
</feature>
<keyword evidence="3" id="KW-0227">DNA damage</keyword>
<feature type="compositionally biased region" description="Basic and acidic residues" evidence="4">
    <location>
        <begin position="356"/>
        <end position="365"/>
    </location>
</feature>
<feature type="compositionally biased region" description="Basic and acidic residues" evidence="4">
    <location>
        <begin position="373"/>
        <end position="388"/>
    </location>
</feature>
<dbReference type="InterPro" id="IPR006164">
    <property type="entry name" value="DNA_bd_Ku70/Ku80"/>
</dbReference>
<gene>
    <name evidence="3" type="primary">ku</name>
    <name evidence="6" type="ORF">P7W03_32905</name>
</gene>
<proteinExistence type="inferred from homology"/>
<comment type="subunit">
    <text evidence="3">Homodimer. Interacts with LigD.</text>
</comment>
<dbReference type="GO" id="GO:0003690">
    <property type="term" value="F:double-stranded DNA binding"/>
    <property type="evidence" value="ECO:0007669"/>
    <property type="project" value="UniProtKB-UniRule"/>
</dbReference>
<dbReference type="RefSeq" id="WP_175462963.1">
    <property type="nucleotide sequence ID" value="NZ_CP121271.1"/>
</dbReference>
<protein>
    <recommendedName>
        <fullName evidence="3">Non-homologous end joining protein Ku</fullName>
    </recommendedName>
</protein>
<dbReference type="EMBL" id="CP121271">
    <property type="protein sequence ID" value="WMC90117.1"/>
    <property type="molecule type" value="Genomic_DNA"/>
</dbReference>
<evidence type="ECO:0000256" key="4">
    <source>
        <dbReference type="SAM" id="MobiDB-lite"/>
    </source>
</evidence>
<comment type="function">
    <text evidence="3">With LigD forms a non-homologous end joining (NHEJ) DNA repair enzyme, which repairs dsDNA breaks with reduced fidelity. Binds linear dsDNA with 5'- and 3'- overhangs but not closed circular dsDNA nor ssDNA. Recruits and stimulates the ligase activity of LigD.</text>
</comment>
<dbReference type="GO" id="GO:0006303">
    <property type="term" value="P:double-strand break repair via nonhomologous end joining"/>
    <property type="evidence" value="ECO:0007669"/>
    <property type="project" value="UniProtKB-UniRule"/>
</dbReference>
<evidence type="ECO:0000256" key="2">
    <source>
        <dbReference type="ARBA" id="ARBA00023172"/>
    </source>
</evidence>
<dbReference type="InterPro" id="IPR016194">
    <property type="entry name" value="SPOC-like_C_dom_sf"/>
</dbReference>
<keyword evidence="1 3" id="KW-0238">DNA-binding</keyword>
<evidence type="ECO:0000256" key="1">
    <source>
        <dbReference type="ARBA" id="ARBA00023125"/>
    </source>
</evidence>
<dbReference type="FunFam" id="2.40.290.10:FF:000004">
    <property type="entry name" value="Non-homologous end joining protein Ku"/>
    <property type="match status" value="1"/>
</dbReference>
<evidence type="ECO:0000256" key="3">
    <source>
        <dbReference type="HAMAP-Rule" id="MF_01875"/>
    </source>
</evidence>
<dbReference type="PANTHER" id="PTHR41251:SF1">
    <property type="entry name" value="NON-HOMOLOGOUS END JOINING PROTEIN KU"/>
    <property type="match status" value="1"/>
</dbReference>
<keyword evidence="2 3" id="KW-0233">DNA recombination</keyword>
<dbReference type="CDD" id="cd00789">
    <property type="entry name" value="KU_like"/>
    <property type="match status" value="1"/>
</dbReference>
<feature type="compositionally biased region" description="Basic and acidic residues" evidence="4">
    <location>
        <begin position="282"/>
        <end position="292"/>
    </location>
</feature>
<sequence length="405" mass="43951">MARAIWTGVITFGLVSVPVGLFTATENHTVHFHQLQRGTSDRIRNRRVNERTGEEVDPGDIVKGYEVGEGEYVVVEPDELDEIAPGRSRALEITDFVDLDGIAPVYFDRTYYVAPRGKEYLKVYELLRAALAESGKAGVATFVMRNRQYLTVLRAEDEVLVLQTLHWADEVRDPGRELPELPSERAGRDKELDMALRLVDALSGPWEPERYHDTYQEKVRELVRAKAEGQEVAVAEEAPQATNVVDLMDVLRGSLERAGGARGGKPAAESKGTGGGRSAGRTKGDGGERPGAETKGAAADRSARKAKGAAGERSAAGKAKGATGERSAGKKAKAEAERAAGPRKKAAAPSRRKPPKRSELRELSKAELYQRATEQDVAGRSRMSREELIDALTGAGGRRRKTAAA</sequence>
<dbReference type="Pfam" id="PF02735">
    <property type="entry name" value="Ku"/>
    <property type="match status" value="1"/>
</dbReference>
<dbReference type="SUPFAM" id="SSF100939">
    <property type="entry name" value="SPOC domain-like"/>
    <property type="match status" value="1"/>
</dbReference>
<dbReference type="NCBIfam" id="TIGR02772">
    <property type="entry name" value="Ku_bact"/>
    <property type="match status" value="1"/>
</dbReference>
<feature type="region of interest" description="Disordered" evidence="4">
    <location>
        <begin position="257"/>
        <end position="405"/>
    </location>
</feature>
<dbReference type="GeneID" id="90946939"/>
<feature type="domain" description="Ku" evidence="5">
    <location>
        <begin position="53"/>
        <end position="183"/>
    </location>
</feature>
<dbReference type="HAMAP" id="MF_01875">
    <property type="entry name" value="Prokaryotic_Ku"/>
    <property type="match status" value="1"/>
</dbReference>
<evidence type="ECO:0000313" key="7">
    <source>
        <dbReference type="Proteomes" id="UP001231701"/>
    </source>
</evidence>
<accession>A0AAX3ZSE4</accession>
<name>A0AAX3ZSE4_STRRO</name>
<dbReference type="PANTHER" id="PTHR41251">
    <property type="entry name" value="NON-HOMOLOGOUS END JOINING PROTEIN KU"/>
    <property type="match status" value="1"/>
</dbReference>
<dbReference type="SMART" id="SM00559">
    <property type="entry name" value="Ku78"/>
    <property type="match status" value="1"/>
</dbReference>
<dbReference type="InterPro" id="IPR009187">
    <property type="entry name" value="Prok_Ku"/>
</dbReference>
<keyword evidence="3" id="KW-0234">DNA repair</keyword>